<evidence type="ECO:0000313" key="1">
    <source>
        <dbReference type="EMBL" id="TEB23758.1"/>
    </source>
</evidence>
<keyword evidence="2" id="KW-1185">Reference proteome</keyword>
<protein>
    <submittedName>
        <fullName evidence="1">Uncharacterized protein</fullName>
    </submittedName>
</protein>
<dbReference type="Proteomes" id="UP000298030">
    <property type="component" value="Unassembled WGS sequence"/>
</dbReference>
<reference evidence="1 2" key="1">
    <citation type="journal article" date="2019" name="Nat. Ecol. Evol.">
        <title>Megaphylogeny resolves global patterns of mushroom evolution.</title>
        <authorList>
            <person name="Varga T."/>
            <person name="Krizsan K."/>
            <person name="Foldi C."/>
            <person name="Dima B."/>
            <person name="Sanchez-Garcia M."/>
            <person name="Sanchez-Ramirez S."/>
            <person name="Szollosi G.J."/>
            <person name="Szarkandi J.G."/>
            <person name="Papp V."/>
            <person name="Albert L."/>
            <person name="Andreopoulos W."/>
            <person name="Angelini C."/>
            <person name="Antonin V."/>
            <person name="Barry K.W."/>
            <person name="Bougher N.L."/>
            <person name="Buchanan P."/>
            <person name="Buyck B."/>
            <person name="Bense V."/>
            <person name="Catcheside P."/>
            <person name="Chovatia M."/>
            <person name="Cooper J."/>
            <person name="Damon W."/>
            <person name="Desjardin D."/>
            <person name="Finy P."/>
            <person name="Geml J."/>
            <person name="Haridas S."/>
            <person name="Hughes K."/>
            <person name="Justo A."/>
            <person name="Karasinski D."/>
            <person name="Kautmanova I."/>
            <person name="Kiss B."/>
            <person name="Kocsube S."/>
            <person name="Kotiranta H."/>
            <person name="LaButti K.M."/>
            <person name="Lechner B.E."/>
            <person name="Liimatainen K."/>
            <person name="Lipzen A."/>
            <person name="Lukacs Z."/>
            <person name="Mihaltcheva S."/>
            <person name="Morgado L.N."/>
            <person name="Niskanen T."/>
            <person name="Noordeloos M.E."/>
            <person name="Ohm R.A."/>
            <person name="Ortiz-Santana B."/>
            <person name="Ovrebo C."/>
            <person name="Racz N."/>
            <person name="Riley R."/>
            <person name="Savchenko A."/>
            <person name="Shiryaev A."/>
            <person name="Soop K."/>
            <person name="Spirin V."/>
            <person name="Szebenyi C."/>
            <person name="Tomsovsky M."/>
            <person name="Tulloss R.E."/>
            <person name="Uehling J."/>
            <person name="Grigoriev I.V."/>
            <person name="Vagvolgyi C."/>
            <person name="Papp T."/>
            <person name="Martin F.M."/>
            <person name="Miettinen O."/>
            <person name="Hibbett D.S."/>
            <person name="Nagy L.G."/>
        </authorList>
    </citation>
    <scope>NUCLEOTIDE SEQUENCE [LARGE SCALE GENOMIC DNA]</scope>
    <source>
        <strain evidence="1 2">FP101781</strain>
    </source>
</reference>
<comment type="caution">
    <text evidence="1">The sequence shown here is derived from an EMBL/GenBank/DDBJ whole genome shotgun (WGS) entry which is preliminary data.</text>
</comment>
<sequence length="93" mass="10635">MCCQSKFIADRSPFYWVLAGSDSAARHLKIPPLLTMFLEVCTSLSEETQEEIMDVLLKINQDTLLKQLCARLPHIPMASDQPRNCALSLHFQW</sequence>
<dbReference type="AlphaFoldDB" id="A0A4Y7SQ26"/>
<proteinExistence type="predicted"/>
<name>A0A4Y7SQ26_COPMI</name>
<evidence type="ECO:0000313" key="2">
    <source>
        <dbReference type="Proteomes" id="UP000298030"/>
    </source>
</evidence>
<organism evidence="1 2">
    <name type="scientific">Coprinellus micaceus</name>
    <name type="common">Glistening ink-cap mushroom</name>
    <name type="synonym">Coprinus micaceus</name>
    <dbReference type="NCBI Taxonomy" id="71717"/>
    <lineage>
        <taxon>Eukaryota</taxon>
        <taxon>Fungi</taxon>
        <taxon>Dikarya</taxon>
        <taxon>Basidiomycota</taxon>
        <taxon>Agaricomycotina</taxon>
        <taxon>Agaricomycetes</taxon>
        <taxon>Agaricomycetidae</taxon>
        <taxon>Agaricales</taxon>
        <taxon>Agaricineae</taxon>
        <taxon>Psathyrellaceae</taxon>
        <taxon>Coprinellus</taxon>
    </lineage>
</organism>
<dbReference type="EMBL" id="QPFP01000074">
    <property type="protein sequence ID" value="TEB23758.1"/>
    <property type="molecule type" value="Genomic_DNA"/>
</dbReference>
<gene>
    <name evidence="1" type="ORF">FA13DRAFT_1401853</name>
</gene>
<accession>A0A4Y7SQ26</accession>